<dbReference type="CDD" id="cd04301">
    <property type="entry name" value="NAT_SF"/>
    <property type="match status" value="1"/>
</dbReference>
<dbReference type="Gene3D" id="3.40.630.30">
    <property type="match status" value="1"/>
</dbReference>
<dbReference type="Proteomes" id="UP001499933">
    <property type="component" value="Unassembled WGS sequence"/>
</dbReference>
<feature type="domain" description="N-acetyltransferase" evidence="1">
    <location>
        <begin position="10"/>
        <end position="201"/>
    </location>
</feature>
<dbReference type="EMBL" id="BAAAOG010000001">
    <property type="protein sequence ID" value="GAA1948726.1"/>
    <property type="molecule type" value="Genomic_DNA"/>
</dbReference>
<sequence>MGGGGRGDGIRIVPANEASWDDLQAILTGSAGRCQCQRQRLGDHDWFRIPVDGRAAILREETHCGDPRATETIGIVAYVDDDPAGWCAVDARSVYGRVRGSPVPWKDRSEDKDDASVWAIACVVVRKGFRHQGLTYPLVAAAVEHARARGARVIEGYPLLTEGREVIWDELSVGPIGPFVAAGFREVSHPTKRRVVMRLEL</sequence>
<dbReference type="InterPro" id="IPR016181">
    <property type="entry name" value="Acyl_CoA_acyltransferase"/>
</dbReference>
<keyword evidence="3" id="KW-1185">Reference proteome</keyword>
<protein>
    <submittedName>
        <fullName evidence="2">GNAT family N-acetyltransferase</fullName>
    </submittedName>
</protein>
<comment type="caution">
    <text evidence="2">The sequence shown here is derived from an EMBL/GenBank/DDBJ whole genome shotgun (WGS) entry which is preliminary data.</text>
</comment>
<evidence type="ECO:0000313" key="3">
    <source>
        <dbReference type="Proteomes" id="UP001499933"/>
    </source>
</evidence>
<dbReference type="InterPro" id="IPR000182">
    <property type="entry name" value="GNAT_dom"/>
</dbReference>
<name>A0ABP5BM17_9MICO</name>
<evidence type="ECO:0000313" key="2">
    <source>
        <dbReference type="EMBL" id="GAA1948726.1"/>
    </source>
</evidence>
<dbReference type="RefSeq" id="WP_344091489.1">
    <property type="nucleotide sequence ID" value="NZ_BAAAOG010000001.1"/>
</dbReference>
<accession>A0ABP5BM17</accession>
<reference evidence="3" key="1">
    <citation type="journal article" date="2019" name="Int. J. Syst. Evol. Microbiol.">
        <title>The Global Catalogue of Microorganisms (GCM) 10K type strain sequencing project: providing services to taxonomists for standard genome sequencing and annotation.</title>
        <authorList>
            <consortium name="The Broad Institute Genomics Platform"/>
            <consortium name="The Broad Institute Genome Sequencing Center for Infectious Disease"/>
            <person name="Wu L."/>
            <person name="Ma J."/>
        </authorList>
    </citation>
    <scope>NUCLEOTIDE SEQUENCE [LARGE SCALE GENOMIC DNA]</scope>
    <source>
        <strain evidence="3">JCM 14901</strain>
    </source>
</reference>
<dbReference type="PROSITE" id="PS51186">
    <property type="entry name" value="GNAT"/>
    <property type="match status" value="1"/>
</dbReference>
<evidence type="ECO:0000259" key="1">
    <source>
        <dbReference type="PROSITE" id="PS51186"/>
    </source>
</evidence>
<organism evidence="2 3">
    <name type="scientific">Microbacterium deminutum</name>
    <dbReference type="NCBI Taxonomy" id="344164"/>
    <lineage>
        <taxon>Bacteria</taxon>
        <taxon>Bacillati</taxon>
        <taxon>Actinomycetota</taxon>
        <taxon>Actinomycetes</taxon>
        <taxon>Micrococcales</taxon>
        <taxon>Microbacteriaceae</taxon>
        <taxon>Microbacterium</taxon>
    </lineage>
</organism>
<gene>
    <name evidence="2" type="ORF">GCM10009776_08450</name>
</gene>
<proteinExistence type="predicted"/>
<dbReference type="SUPFAM" id="SSF55729">
    <property type="entry name" value="Acyl-CoA N-acyltransferases (Nat)"/>
    <property type="match status" value="1"/>
</dbReference>
<dbReference type="Pfam" id="PF00583">
    <property type="entry name" value="Acetyltransf_1"/>
    <property type="match status" value="1"/>
</dbReference>